<dbReference type="EMBL" id="JQ773458">
    <property type="protein sequence ID" value="AFX60981.1"/>
    <property type="molecule type" value="Genomic_DNA"/>
</dbReference>
<accession>X2C0T2</accession>
<dbReference type="Pfam" id="PF13739">
    <property type="entry name" value="PdaC"/>
    <property type="match status" value="1"/>
</dbReference>
<dbReference type="InterPro" id="IPR025303">
    <property type="entry name" value="PdaC"/>
</dbReference>
<gene>
    <name evidence="3" type="primary">bli13</name>
</gene>
<evidence type="ECO:0000313" key="3">
    <source>
        <dbReference type="EMBL" id="AFX60981.1"/>
    </source>
</evidence>
<dbReference type="Gene3D" id="3.90.640.20">
    <property type="entry name" value="Heat-shock cognate protein, ATPase"/>
    <property type="match status" value="1"/>
</dbReference>
<dbReference type="Gene3D" id="3.30.565.40">
    <property type="entry name" value="Fervidobacterium nodosum Rt17-B1 like"/>
    <property type="match status" value="1"/>
</dbReference>
<evidence type="ECO:0000259" key="2">
    <source>
        <dbReference type="Pfam" id="PF13739"/>
    </source>
</evidence>
<dbReference type="AlphaFoldDB" id="X2C0T2"/>
<sequence>MGMINNDRLRRVLMNKKTVFKALGMLMTGVLFFALYGAAALPSAHAANEKKPTVTSHTYKNIKALKYPQVANVSTKSLQNRINKDFKRYIEQSYKDYVKNKKDGQQHGYQTDYQTSFEVKYRTGQKLSILTSNYVYSGGAHGNTAVRSFNYDLASKKRVYLSDILNTKSKMDKTKTYIYDYIQKHSDIFFPDVKKKDIVLGKNTAFYYTKDGIAIVFQQYDVAPYAAGNPVVAVPKTVYQ</sequence>
<reference evidence="3" key="1">
    <citation type="journal article" date="2013" name="Funct. Integr. Genomics">
        <title>Genes encoding the production of extracellular polysaccharide bioflocculant are clustered on a 30-kb DNA segment in Bacillus licheniformis.</title>
        <authorList>
            <person name="Yan S."/>
            <person name="Wang N."/>
            <person name="Chen Z."/>
            <person name="Wang Y."/>
            <person name="He N."/>
            <person name="Peng Y."/>
            <person name="Li Q."/>
            <person name="Deng X."/>
        </authorList>
    </citation>
    <scope>NUCLEOTIDE SEQUENCE</scope>
    <source>
        <strain evidence="3">CGMCC 2876</strain>
    </source>
</reference>
<dbReference type="InterPro" id="IPR021729">
    <property type="entry name" value="DUF3298"/>
</dbReference>
<proteinExistence type="predicted"/>
<dbReference type="InterPro" id="IPR037126">
    <property type="entry name" value="PdaC/RsiV-like_sf"/>
</dbReference>
<organism evidence="3">
    <name type="scientific">Bacillus licheniformis</name>
    <dbReference type="NCBI Taxonomy" id="1402"/>
    <lineage>
        <taxon>Bacteria</taxon>
        <taxon>Bacillati</taxon>
        <taxon>Bacillota</taxon>
        <taxon>Bacilli</taxon>
        <taxon>Bacillales</taxon>
        <taxon>Bacillaceae</taxon>
        <taxon>Bacillus</taxon>
    </lineage>
</organism>
<feature type="domain" description="Deacetylase PdaC" evidence="2">
    <location>
        <begin position="64"/>
        <end position="144"/>
    </location>
</feature>
<evidence type="ECO:0000259" key="1">
    <source>
        <dbReference type="Pfam" id="PF11738"/>
    </source>
</evidence>
<dbReference type="Pfam" id="PF11738">
    <property type="entry name" value="DUF3298"/>
    <property type="match status" value="1"/>
</dbReference>
<feature type="domain" description="DUF3298" evidence="1">
    <location>
        <begin position="161"/>
        <end position="236"/>
    </location>
</feature>
<protein>
    <submittedName>
        <fullName evidence="3">Bli13</fullName>
    </submittedName>
</protein>
<name>X2C0T2_BACLI</name>